<evidence type="ECO:0000256" key="3">
    <source>
        <dbReference type="ARBA" id="ARBA00022692"/>
    </source>
</evidence>
<reference evidence="7 8" key="1">
    <citation type="submission" date="2019-01" db="EMBL/GenBank/DDBJ databases">
        <title>A draft genome assembly of the solar-powered sea slug Elysia chlorotica.</title>
        <authorList>
            <person name="Cai H."/>
            <person name="Li Q."/>
            <person name="Fang X."/>
            <person name="Li J."/>
            <person name="Curtis N.E."/>
            <person name="Altenburger A."/>
            <person name="Shibata T."/>
            <person name="Feng M."/>
            <person name="Maeda T."/>
            <person name="Schwartz J.A."/>
            <person name="Shigenobu S."/>
            <person name="Lundholm N."/>
            <person name="Nishiyama T."/>
            <person name="Yang H."/>
            <person name="Hasebe M."/>
            <person name="Li S."/>
            <person name="Pierce S.K."/>
            <person name="Wang J."/>
        </authorList>
    </citation>
    <scope>NUCLEOTIDE SEQUENCE [LARGE SCALE GENOMIC DNA]</scope>
    <source>
        <strain evidence="7">EC2010</strain>
        <tissue evidence="7">Whole organism of an adult</tissue>
    </source>
</reference>
<dbReference type="PANTHER" id="PTHR19432:SF35">
    <property type="entry name" value="SOLUTE CARRIER FAMILY 45 MEMBER 3 ISOFORM X1"/>
    <property type="match status" value="1"/>
</dbReference>
<evidence type="ECO:0000256" key="6">
    <source>
        <dbReference type="SAM" id="Phobius"/>
    </source>
</evidence>
<feature type="transmembrane region" description="Helical" evidence="6">
    <location>
        <begin position="137"/>
        <end position="163"/>
    </location>
</feature>
<keyword evidence="8" id="KW-1185">Reference proteome</keyword>
<dbReference type="GO" id="GO:0008506">
    <property type="term" value="F:sucrose:proton symporter activity"/>
    <property type="evidence" value="ECO:0007669"/>
    <property type="project" value="TreeGrafter"/>
</dbReference>
<organism evidence="7 8">
    <name type="scientific">Elysia chlorotica</name>
    <name type="common">Eastern emerald elysia</name>
    <name type="synonym">Sea slug</name>
    <dbReference type="NCBI Taxonomy" id="188477"/>
    <lineage>
        <taxon>Eukaryota</taxon>
        <taxon>Metazoa</taxon>
        <taxon>Spiralia</taxon>
        <taxon>Lophotrochozoa</taxon>
        <taxon>Mollusca</taxon>
        <taxon>Gastropoda</taxon>
        <taxon>Heterobranchia</taxon>
        <taxon>Euthyneura</taxon>
        <taxon>Panpulmonata</taxon>
        <taxon>Sacoglossa</taxon>
        <taxon>Placobranchoidea</taxon>
        <taxon>Plakobranchidae</taxon>
        <taxon>Elysia</taxon>
    </lineage>
</organism>
<feature type="transmembrane region" description="Helical" evidence="6">
    <location>
        <begin position="79"/>
        <end position="96"/>
    </location>
</feature>
<accession>A0A3S1BFD6</accession>
<keyword evidence="5 6" id="KW-0472">Membrane</keyword>
<evidence type="ECO:0000256" key="5">
    <source>
        <dbReference type="ARBA" id="ARBA00023136"/>
    </source>
</evidence>
<dbReference type="SUPFAM" id="SSF103473">
    <property type="entry name" value="MFS general substrate transporter"/>
    <property type="match status" value="1"/>
</dbReference>
<gene>
    <name evidence="7" type="ORF">EGW08_009823</name>
</gene>
<evidence type="ECO:0000256" key="1">
    <source>
        <dbReference type="ARBA" id="ARBA00004141"/>
    </source>
</evidence>
<keyword evidence="4 6" id="KW-1133">Transmembrane helix</keyword>
<dbReference type="PANTHER" id="PTHR19432">
    <property type="entry name" value="SUGAR TRANSPORTER"/>
    <property type="match status" value="1"/>
</dbReference>
<evidence type="ECO:0000313" key="7">
    <source>
        <dbReference type="EMBL" id="RUS82435.1"/>
    </source>
</evidence>
<proteinExistence type="predicted"/>
<keyword evidence="3 6" id="KW-0812">Transmembrane</keyword>
<comment type="caution">
    <text evidence="7">The sequence shown here is derived from an EMBL/GenBank/DDBJ whole genome shotgun (WGS) entry which is preliminary data.</text>
</comment>
<feature type="non-terminal residue" evidence="7">
    <location>
        <position position="187"/>
    </location>
</feature>
<evidence type="ECO:0000256" key="4">
    <source>
        <dbReference type="ARBA" id="ARBA00022989"/>
    </source>
</evidence>
<dbReference type="OrthoDB" id="28755at2759"/>
<dbReference type="GO" id="GO:0016020">
    <property type="term" value="C:membrane"/>
    <property type="evidence" value="ECO:0007669"/>
    <property type="project" value="UniProtKB-SubCell"/>
</dbReference>
<comment type="subcellular location">
    <subcellularLocation>
        <location evidence="1">Membrane</location>
        <topology evidence="1">Multi-pass membrane protein</topology>
    </subcellularLocation>
</comment>
<sequence>RIEKADEVSKTIAWDAPRLSPTTGIYKGDPASPIGSREYHRFLEGVTVGSRGTLLYFIVFAIASFFHQKSLEFFGWKKETIIVTFSYFVLCIILSISKNIYVFYITSVGTGIMRTISMTVPYILANKISAETNGGKCSSIAISMIAAMLPCGMFCVTMMGPLIQATGSPDVSMWYVAVWSGLACLSA</sequence>
<protein>
    <recommendedName>
        <fullName evidence="9">Major facilitator superfamily (MFS) profile domain-containing protein</fullName>
    </recommendedName>
</protein>
<name>A0A3S1BFD6_ELYCH</name>
<dbReference type="InterPro" id="IPR036259">
    <property type="entry name" value="MFS_trans_sf"/>
</dbReference>
<dbReference type="AlphaFoldDB" id="A0A3S1BFD6"/>
<dbReference type="EMBL" id="RQTK01000287">
    <property type="protein sequence ID" value="RUS82435.1"/>
    <property type="molecule type" value="Genomic_DNA"/>
</dbReference>
<evidence type="ECO:0008006" key="9">
    <source>
        <dbReference type="Google" id="ProtNLM"/>
    </source>
</evidence>
<keyword evidence="2" id="KW-0813">Transport</keyword>
<evidence type="ECO:0000256" key="2">
    <source>
        <dbReference type="ARBA" id="ARBA00022448"/>
    </source>
</evidence>
<dbReference type="Proteomes" id="UP000271974">
    <property type="component" value="Unassembled WGS sequence"/>
</dbReference>
<feature type="non-terminal residue" evidence="7">
    <location>
        <position position="1"/>
    </location>
</feature>
<evidence type="ECO:0000313" key="8">
    <source>
        <dbReference type="Proteomes" id="UP000271974"/>
    </source>
</evidence>
<feature type="transmembrane region" description="Helical" evidence="6">
    <location>
        <begin position="48"/>
        <end position="67"/>
    </location>
</feature>